<dbReference type="EMBL" id="JAPMOS010000143">
    <property type="protein sequence ID" value="KAJ4454641.1"/>
    <property type="molecule type" value="Genomic_DNA"/>
</dbReference>
<keyword evidence="3" id="KW-1185">Reference proteome</keyword>
<proteinExistence type="predicted"/>
<reference evidence="2" key="1">
    <citation type="journal article" date="2022" name="bioRxiv">
        <title>Genomics of Preaxostyla Flagellates Illuminates Evolutionary Transitions and the Path Towards Mitochondrial Loss.</title>
        <authorList>
            <person name="Novak L.V.F."/>
            <person name="Treitli S.C."/>
            <person name="Pyrih J."/>
            <person name="Halakuc P."/>
            <person name="Pipaliya S.V."/>
            <person name="Vacek V."/>
            <person name="Brzon O."/>
            <person name="Soukal P."/>
            <person name="Eme L."/>
            <person name="Dacks J.B."/>
            <person name="Karnkowska A."/>
            <person name="Elias M."/>
            <person name="Hampl V."/>
        </authorList>
    </citation>
    <scope>NUCLEOTIDE SEQUENCE</scope>
    <source>
        <strain evidence="2">RCP-MX</strain>
    </source>
</reference>
<feature type="compositionally biased region" description="Pro residues" evidence="1">
    <location>
        <begin position="238"/>
        <end position="247"/>
    </location>
</feature>
<name>A0ABQ8U894_9EUKA</name>
<sequence length="539" mass="57795">MGSPKKSDETSGTPWVGPSSLTVELHPILTHRSQTRSFGSDPLAIGPGTVDVPMSEPELGIIIPAGPAASLPPTSALPIPTSPARPHRLPLAPPATAPVSRVALLPNGAATGMGIVGVPQPSPLHPNGCPECPGTPPDVPRRYRPTPDQHGPPLRGMLVGEGYSANTPLTLPGGGAARRDFFFCATVQILLATIPFSSCILFFRPSPSSHPTAPPRPESTSAPAPPDLAPPLAAHAIPSPPPPPLPNLDPRHPSSDSSAPPEDRQASGAASPPPPLDDPTTAVLAGADTVLAPTTPRCRTSPRPSQLGGGLAQPRPVGAFHRTLTYMNHHRWKGLRNTLDTSRISPSLLNRRLRRPPDLHWHHVIEESGGLCSQVLAGLYRVITVDQLLKTRIIIFTTGLPARPWWTRSHLSLSRHDLSNPLRLLAGTNATLNPLFFHTEDVIGVFSYARQHCPICCFWMDYVATRPFWSPICSGYHRGLLRGCPTGLGEAVLPDYLRKYRTGWGDSPGWFHIRYLDEAIVLLPTNRRNPSISCSAGTP</sequence>
<protein>
    <submittedName>
        <fullName evidence="2">Uncharacterized protein</fullName>
    </submittedName>
</protein>
<feature type="region of interest" description="Disordered" evidence="1">
    <location>
        <begin position="1"/>
        <end position="20"/>
    </location>
</feature>
<comment type="caution">
    <text evidence="2">The sequence shown here is derived from an EMBL/GenBank/DDBJ whole genome shotgun (WGS) entry which is preliminary data.</text>
</comment>
<feature type="region of interest" description="Disordered" evidence="1">
    <location>
        <begin position="207"/>
        <end position="315"/>
    </location>
</feature>
<accession>A0ABQ8U894</accession>
<feature type="compositionally biased region" description="Low complexity" evidence="1">
    <location>
        <begin position="293"/>
        <end position="305"/>
    </location>
</feature>
<evidence type="ECO:0000313" key="2">
    <source>
        <dbReference type="EMBL" id="KAJ4454641.1"/>
    </source>
</evidence>
<evidence type="ECO:0000256" key="1">
    <source>
        <dbReference type="SAM" id="MobiDB-lite"/>
    </source>
</evidence>
<organism evidence="2 3">
    <name type="scientific">Paratrimastix pyriformis</name>
    <dbReference type="NCBI Taxonomy" id="342808"/>
    <lineage>
        <taxon>Eukaryota</taxon>
        <taxon>Metamonada</taxon>
        <taxon>Preaxostyla</taxon>
        <taxon>Paratrimastigidae</taxon>
        <taxon>Paratrimastix</taxon>
    </lineage>
</organism>
<feature type="region of interest" description="Disordered" evidence="1">
    <location>
        <begin position="132"/>
        <end position="152"/>
    </location>
</feature>
<feature type="compositionally biased region" description="Pro residues" evidence="1">
    <location>
        <begin position="212"/>
        <end position="229"/>
    </location>
</feature>
<dbReference type="Proteomes" id="UP001141327">
    <property type="component" value="Unassembled WGS sequence"/>
</dbReference>
<evidence type="ECO:0000313" key="3">
    <source>
        <dbReference type="Proteomes" id="UP001141327"/>
    </source>
</evidence>
<gene>
    <name evidence="2" type="ORF">PAPYR_10617</name>
</gene>